<feature type="domain" description="SfsA N-terminal OB" evidence="3">
    <location>
        <begin position="13"/>
        <end position="77"/>
    </location>
</feature>
<organism evidence="4 5">
    <name type="scientific">Flexistipes sinusarabici (strain ATCC 49648 / DSM 4947 / MAS 10)</name>
    <dbReference type="NCBI Taxonomy" id="717231"/>
    <lineage>
        <taxon>Bacteria</taxon>
        <taxon>Pseudomonadati</taxon>
        <taxon>Deferribacterota</taxon>
        <taxon>Deferribacteres</taxon>
        <taxon>Deferribacterales</taxon>
        <taxon>Flexistipitaceae</taxon>
        <taxon>Flexistipes</taxon>
    </lineage>
</organism>
<dbReference type="Gene3D" id="2.40.50.580">
    <property type="match status" value="1"/>
</dbReference>
<dbReference type="EMBL" id="CP002858">
    <property type="protein sequence ID" value="AEI14959.1"/>
    <property type="molecule type" value="Genomic_DNA"/>
</dbReference>
<dbReference type="CDD" id="cd22359">
    <property type="entry name" value="SfsA-like_bacterial"/>
    <property type="match status" value="1"/>
</dbReference>
<evidence type="ECO:0000313" key="5">
    <source>
        <dbReference type="Proteomes" id="UP000006621"/>
    </source>
</evidence>
<gene>
    <name evidence="1" type="primary">sfsA</name>
    <name evidence="4" type="ordered locus">Flexsi_1308</name>
</gene>
<reference evidence="5" key="2">
    <citation type="submission" date="2011-06" db="EMBL/GenBank/DDBJ databases">
        <title>The complete genome of Flexistipes sinusarabici DSM 4947.</title>
        <authorList>
            <person name="Lucas S."/>
            <person name="Han J."/>
            <person name="Lapidus A."/>
            <person name="Bruce D."/>
            <person name="Goodwin L."/>
            <person name="Pitluck S."/>
            <person name="Peters L."/>
            <person name="Kyrpides N."/>
            <person name="Mavromatis K."/>
            <person name="Ivanova N."/>
            <person name="Mikhailova N."/>
            <person name="Chertkov O."/>
            <person name="Detter J.C."/>
            <person name="Tapia R."/>
            <person name="Han C."/>
            <person name="Land M."/>
            <person name="Hauser L."/>
            <person name="Markowitz V."/>
            <person name="Cheng J.-F."/>
            <person name="Hugenholtz P."/>
            <person name="Woyke T."/>
            <person name="Wu D."/>
            <person name="Spring S."/>
            <person name="Schroeder M."/>
            <person name="Brambilla E."/>
            <person name="Klenk H.-P."/>
            <person name="Eisen J.A."/>
        </authorList>
    </citation>
    <scope>NUCLEOTIDE SEQUENCE [LARGE SCALE GENOMIC DNA]</scope>
    <source>
        <strain evidence="5">DSM 4947 / MAS 10</strain>
    </source>
</reference>
<dbReference type="PANTHER" id="PTHR30545">
    <property type="entry name" value="SUGAR FERMENTATION STIMULATION PROTEIN A"/>
    <property type="match status" value="1"/>
</dbReference>
<dbReference type="InterPro" id="IPR041465">
    <property type="entry name" value="SfsA_N"/>
</dbReference>
<evidence type="ECO:0000259" key="3">
    <source>
        <dbReference type="Pfam" id="PF17746"/>
    </source>
</evidence>
<dbReference type="PANTHER" id="PTHR30545:SF2">
    <property type="entry name" value="SUGAR FERMENTATION STIMULATION PROTEIN A"/>
    <property type="match status" value="1"/>
</dbReference>
<dbReference type="STRING" id="717231.Flexsi_1308"/>
<dbReference type="Proteomes" id="UP000006621">
    <property type="component" value="Chromosome"/>
</dbReference>
<evidence type="ECO:0000313" key="4">
    <source>
        <dbReference type="EMBL" id="AEI14959.1"/>
    </source>
</evidence>
<feature type="domain" description="Sugar fermentation stimulation protein C-terminal" evidence="2">
    <location>
        <begin position="83"/>
        <end position="214"/>
    </location>
</feature>
<dbReference type="InterPro" id="IPR005224">
    <property type="entry name" value="SfsA"/>
</dbReference>
<dbReference type="Pfam" id="PF17746">
    <property type="entry name" value="SfsA_N"/>
    <property type="match status" value="1"/>
</dbReference>
<evidence type="ECO:0000259" key="2">
    <source>
        <dbReference type="Pfam" id="PF03749"/>
    </source>
</evidence>
<dbReference type="OrthoDB" id="9802365at2"/>
<dbReference type="AlphaFoldDB" id="F8E7H2"/>
<dbReference type="Gene3D" id="3.40.1350.60">
    <property type="match status" value="1"/>
</dbReference>
<comment type="similarity">
    <text evidence="1">Belongs to the SfsA family.</text>
</comment>
<sequence length="226" mass="26670">MFSLPKLYYGYFLKRYKRFFVDIDYKGTVLTAHNPNTGSMRNLLKEGREVAFSKSDNPKRKLKYTLESFRVDNCWVYTNTIKVNKIVENALRDGEITELNGFREIIREYTILNSKIDFNLDINGQENLVEVKSVSLFDETHAMFPDAVTTRGQRHLRTLRESVEMGYKAYVLYIIQSDRKKFRCADEIDSRYCEIFEEIKKAGVNVLLYRNVMDIGRNVCYLERLD</sequence>
<dbReference type="InterPro" id="IPR040452">
    <property type="entry name" value="SfsA_C"/>
</dbReference>
<dbReference type="KEGG" id="fsi:Flexsi_1308"/>
<dbReference type="RefSeq" id="WP_013886443.1">
    <property type="nucleotide sequence ID" value="NC_015672.1"/>
</dbReference>
<reference evidence="4 5" key="1">
    <citation type="journal article" date="2011" name="Stand. Genomic Sci.">
        <title>Genome sequence of the moderately thermophilic halophile Flexistipes sinusarabici strain (MAS10).</title>
        <authorList>
            <person name="Lapidus A."/>
            <person name="Chertkov O."/>
            <person name="Nolan M."/>
            <person name="Lucas S."/>
            <person name="Hammon N."/>
            <person name="Deshpande S."/>
            <person name="Cheng J.F."/>
            <person name="Tapia R."/>
            <person name="Han C."/>
            <person name="Goodwin L."/>
            <person name="Pitluck S."/>
            <person name="Liolios K."/>
            <person name="Pagani I."/>
            <person name="Ivanova N."/>
            <person name="Huntemann M."/>
            <person name="Mavromatis K."/>
            <person name="Mikhailova N."/>
            <person name="Pati A."/>
            <person name="Chen A."/>
            <person name="Palaniappan K."/>
            <person name="Land M."/>
            <person name="Hauser L."/>
            <person name="Brambilla E.M."/>
            <person name="Rohde M."/>
            <person name="Abt B."/>
            <person name="Spring S."/>
            <person name="Goker M."/>
            <person name="Bristow J."/>
            <person name="Eisen J.A."/>
            <person name="Markowitz V."/>
            <person name="Hugenholtz P."/>
            <person name="Kyrpides N.C."/>
            <person name="Klenk H.P."/>
            <person name="Woyke T."/>
        </authorList>
    </citation>
    <scope>NUCLEOTIDE SEQUENCE [LARGE SCALE GENOMIC DNA]</scope>
    <source>
        <strain evidence="5">DSM 4947 / MAS 10</strain>
    </source>
</reference>
<protein>
    <recommendedName>
        <fullName evidence="1">Sugar fermentation stimulation protein homolog</fullName>
    </recommendedName>
</protein>
<accession>F8E7H2</accession>
<name>F8E7H2_FLESM</name>
<evidence type="ECO:0000256" key="1">
    <source>
        <dbReference type="HAMAP-Rule" id="MF_00095"/>
    </source>
</evidence>
<dbReference type="Pfam" id="PF03749">
    <property type="entry name" value="SfsA"/>
    <property type="match status" value="1"/>
</dbReference>
<dbReference type="NCBIfam" id="TIGR00230">
    <property type="entry name" value="sfsA"/>
    <property type="match status" value="1"/>
</dbReference>
<dbReference type="GO" id="GO:0003677">
    <property type="term" value="F:DNA binding"/>
    <property type="evidence" value="ECO:0007669"/>
    <property type="project" value="InterPro"/>
</dbReference>
<dbReference type="HAMAP" id="MF_00095">
    <property type="entry name" value="SfsA"/>
    <property type="match status" value="1"/>
</dbReference>
<proteinExistence type="inferred from homology"/>
<keyword evidence="5" id="KW-1185">Reference proteome</keyword>
<dbReference type="HOGENOM" id="CLU_052299_2_0_0"/>
<dbReference type="eggNOG" id="COG1489">
    <property type="taxonomic scope" value="Bacteria"/>
</dbReference>